<dbReference type="InterPro" id="IPR011876">
    <property type="entry name" value="IsopentenylPP_isomerase_typ1"/>
</dbReference>
<dbReference type="Gene3D" id="1.10.600.10">
    <property type="entry name" value="Farnesyl Diphosphate Synthase"/>
    <property type="match status" value="1"/>
</dbReference>
<dbReference type="AlphaFoldDB" id="A0A381UNJ7"/>
<dbReference type="NCBIfam" id="TIGR02150">
    <property type="entry name" value="IPP_isom_1"/>
    <property type="match status" value="1"/>
</dbReference>
<evidence type="ECO:0000256" key="2">
    <source>
        <dbReference type="ARBA" id="ARBA00007579"/>
    </source>
</evidence>
<dbReference type="PANTHER" id="PTHR10885:SF0">
    <property type="entry name" value="ISOPENTENYL-DIPHOSPHATE DELTA-ISOMERASE"/>
    <property type="match status" value="1"/>
</dbReference>
<evidence type="ECO:0000256" key="1">
    <source>
        <dbReference type="ARBA" id="ARBA00004826"/>
    </source>
</evidence>
<proteinExistence type="inferred from homology"/>
<dbReference type="Gene3D" id="3.90.79.10">
    <property type="entry name" value="Nucleoside Triphosphate Pyrophosphohydrolase"/>
    <property type="match status" value="1"/>
</dbReference>
<name>A0A381UNJ7_9ZZZZ</name>
<evidence type="ECO:0000256" key="3">
    <source>
        <dbReference type="ARBA" id="ARBA00012057"/>
    </source>
</evidence>
<comment type="pathway">
    <text evidence="1">Isoprenoid biosynthesis; dimethylallyl diphosphate biosynthesis; dimethylallyl diphosphate from isopentenyl diphosphate: step 1/1.</text>
</comment>
<dbReference type="InterPro" id="IPR000086">
    <property type="entry name" value="NUDIX_hydrolase_dom"/>
</dbReference>
<comment type="similarity">
    <text evidence="2">Belongs to the IPP isomerase type 1 family.</text>
</comment>
<dbReference type="EMBL" id="UINC01006802">
    <property type="protein sequence ID" value="SVA29732.1"/>
    <property type="molecule type" value="Genomic_DNA"/>
</dbReference>
<dbReference type="GO" id="GO:0009240">
    <property type="term" value="P:isopentenyl diphosphate biosynthetic process"/>
    <property type="evidence" value="ECO:0007669"/>
    <property type="project" value="TreeGrafter"/>
</dbReference>
<evidence type="ECO:0000256" key="5">
    <source>
        <dbReference type="ARBA" id="ARBA00023235"/>
    </source>
</evidence>
<feature type="domain" description="Nudix hydrolase" evidence="6">
    <location>
        <begin position="49"/>
        <end position="199"/>
    </location>
</feature>
<keyword evidence="4" id="KW-0414">Isoprene biosynthesis</keyword>
<dbReference type="PROSITE" id="PS51462">
    <property type="entry name" value="NUDIX"/>
    <property type="match status" value="1"/>
</dbReference>
<keyword evidence="5" id="KW-0413">Isomerase</keyword>
<feature type="non-terminal residue" evidence="7">
    <location>
        <position position="296"/>
    </location>
</feature>
<dbReference type="InterPro" id="IPR015797">
    <property type="entry name" value="NUDIX_hydrolase-like_dom_sf"/>
</dbReference>
<dbReference type="NCBIfam" id="NF002995">
    <property type="entry name" value="PRK03759.1"/>
    <property type="match status" value="1"/>
</dbReference>
<organism evidence="7">
    <name type="scientific">marine metagenome</name>
    <dbReference type="NCBI Taxonomy" id="408172"/>
    <lineage>
        <taxon>unclassified sequences</taxon>
        <taxon>metagenomes</taxon>
        <taxon>ecological metagenomes</taxon>
    </lineage>
</organism>
<dbReference type="GO" id="GO:0050992">
    <property type="term" value="P:dimethylallyl diphosphate biosynthetic process"/>
    <property type="evidence" value="ECO:0007669"/>
    <property type="project" value="UniProtKB-UniPathway"/>
</dbReference>
<reference evidence="7" key="1">
    <citation type="submission" date="2018-05" db="EMBL/GenBank/DDBJ databases">
        <authorList>
            <person name="Lanie J.A."/>
            <person name="Ng W.-L."/>
            <person name="Kazmierczak K.M."/>
            <person name="Andrzejewski T.M."/>
            <person name="Davidsen T.M."/>
            <person name="Wayne K.J."/>
            <person name="Tettelin H."/>
            <person name="Glass J.I."/>
            <person name="Rusch D."/>
            <person name="Podicherti R."/>
            <person name="Tsui H.-C.T."/>
            <person name="Winkler M.E."/>
        </authorList>
    </citation>
    <scope>NUCLEOTIDE SEQUENCE</scope>
</reference>
<evidence type="ECO:0000256" key="4">
    <source>
        <dbReference type="ARBA" id="ARBA00023229"/>
    </source>
</evidence>
<dbReference type="InterPro" id="IPR008949">
    <property type="entry name" value="Isoprenoid_synthase_dom_sf"/>
</dbReference>
<dbReference type="GO" id="GO:0004452">
    <property type="term" value="F:isopentenyl-diphosphate delta-isomerase activity"/>
    <property type="evidence" value="ECO:0007669"/>
    <property type="project" value="UniProtKB-EC"/>
</dbReference>
<accession>A0A381UNJ7</accession>
<dbReference type="UniPathway" id="UPA00059">
    <property type="reaction ID" value="UER00104"/>
</dbReference>
<dbReference type="CDD" id="cd02885">
    <property type="entry name" value="NUDIX_IPP_Isomerase"/>
    <property type="match status" value="1"/>
</dbReference>
<sequence length="296" mass="33145">MAEHGELGLLERHDKSQADMMTEKCILVDSDDRAIGSATKIECHHGLGKRHRAFSVLLFDESGRLLVQRRSLEKITFPGVWANTCCSHPLDIANENGDSIDGVIAAAKRKLEQELGIASSTVSEWNFDHIGSFEYMCRWNQDWVEHEIDHVLVVQAQAEPQPNPNEISEVRWLDPRELTDMIRGDGVWSDLDVAPWFKMIWEHFLSSSHPDIPASRDVGAIVRCGELQMKKTTQVPGQSLLNALSSHREIVEGVIMSSLGKMKQERLHAAMTHLFTGGGKRLRAILPRLVGEAVGE</sequence>
<dbReference type="EC" id="5.3.3.2" evidence="3"/>
<protein>
    <recommendedName>
        <fullName evidence="3">isopentenyl-diphosphate Delta-isomerase</fullName>
        <ecNumber evidence="3">5.3.3.2</ecNumber>
    </recommendedName>
</protein>
<gene>
    <name evidence="7" type="ORF">METZ01_LOCUS82586</name>
</gene>
<evidence type="ECO:0000259" key="6">
    <source>
        <dbReference type="PROSITE" id="PS51462"/>
    </source>
</evidence>
<dbReference type="SUPFAM" id="SSF55811">
    <property type="entry name" value="Nudix"/>
    <property type="match status" value="1"/>
</dbReference>
<evidence type="ECO:0000313" key="7">
    <source>
        <dbReference type="EMBL" id="SVA29732.1"/>
    </source>
</evidence>
<dbReference type="GO" id="GO:0005737">
    <property type="term" value="C:cytoplasm"/>
    <property type="evidence" value="ECO:0007669"/>
    <property type="project" value="TreeGrafter"/>
</dbReference>
<dbReference type="Pfam" id="PF00293">
    <property type="entry name" value="NUDIX"/>
    <property type="match status" value="1"/>
</dbReference>
<dbReference type="PANTHER" id="PTHR10885">
    <property type="entry name" value="ISOPENTENYL-DIPHOSPHATE DELTA-ISOMERASE"/>
    <property type="match status" value="1"/>
</dbReference>